<dbReference type="RefSeq" id="WP_261853768.1">
    <property type="nucleotide sequence ID" value="NZ_BQXY01000007.1"/>
</dbReference>
<dbReference type="PIRSF" id="PIRSF033729">
    <property type="entry name" value="UCP033729"/>
    <property type="match status" value="1"/>
</dbReference>
<reference evidence="1" key="1">
    <citation type="journal article" date="2023" name="Int. J. Syst. Evol. Microbiol.">
        <title>&lt;i&gt;Clostridium folliculivorans&lt;/i&gt; sp. nov., isolated from soil samples of an organic paddy in Japan.</title>
        <authorList>
            <person name="Tazawa J."/>
            <person name="Kobayashi H."/>
            <person name="Tanizawa Y."/>
            <person name="Uchino A."/>
            <person name="Tanaka F."/>
            <person name="Urashima Y."/>
            <person name="Miura S."/>
            <person name="Sakamoto M."/>
            <person name="Ohkuma M."/>
            <person name="Tohno M."/>
        </authorList>
    </citation>
    <scope>NUCLEOTIDE SEQUENCE</scope>
    <source>
        <strain evidence="1">D1-1</strain>
    </source>
</reference>
<gene>
    <name evidence="1" type="ORF">CFOLD11_37100</name>
</gene>
<dbReference type="InterPro" id="IPR014584">
    <property type="entry name" value="UCP033729"/>
</dbReference>
<sequence length="204" mass="24150">MKRNRLLLILLFIIIAAVSIFAAYQKFYNITPEEILDEIKEIKSYTADVTYTSISSRGEVKYETTQCYDKEQGTRVDFKEGRIYLYKQNKIYVKDTSTNRQYEVDKNSDEFYKLAFIDEVGKYIVLDQEIKYYYKDINGIRCLIVEFSILNNNQNMDKQVLIIDSESKTPKELLIYDKNGSERGKIEYSNFKKSNKLDKKLFDL</sequence>
<evidence type="ECO:0008006" key="3">
    <source>
        <dbReference type="Google" id="ProtNLM"/>
    </source>
</evidence>
<proteinExistence type="predicted"/>
<dbReference type="Gene3D" id="2.50.20.10">
    <property type="entry name" value="Lipoprotein localisation LolA/LolB/LppX"/>
    <property type="match status" value="1"/>
</dbReference>
<dbReference type="NCBIfam" id="NF041287">
    <property type="entry name" value="lipo_GerS_rel"/>
    <property type="match status" value="1"/>
</dbReference>
<dbReference type="AlphaFoldDB" id="A0A9W6DCM2"/>
<evidence type="ECO:0000313" key="1">
    <source>
        <dbReference type="EMBL" id="GKU26883.1"/>
    </source>
</evidence>
<comment type="caution">
    <text evidence="1">The sequence shown here is derived from an EMBL/GenBank/DDBJ whole genome shotgun (WGS) entry which is preliminary data.</text>
</comment>
<accession>A0A9W6DCM2</accession>
<keyword evidence="2" id="KW-1185">Reference proteome</keyword>
<dbReference type="InterPro" id="IPR029046">
    <property type="entry name" value="LolA/LolB/LppX"/>
</dbReference>
<dbReference type="Proteomes" id="UP001057868">
    <property type="component" value="Unassembled WGS sequence"/>
</dbReference>
<organism evidence="1 2">
    <name type="scientific">Clostridium folliculivorans</name>
    <dbReference type="NCBI Taxonomy" id="2886038"/>
    <lineage>
        <taxon>Bacteria</taxon>
        <taxon>Bacillati</taxon>
        <taxon>Bacillota</taxon>
        <taxon>Clostridia</taxon>
        <taxon>Eubacteriales</taxon>
        <taxon>Clostridiaceae</taxon>
        <taxon>Clostridium</taxon>
    </lineage>
</organism>
<evidence type="ECO:0000313" key="2">
    <source>
        <dbReference type="Proteomes" id="UP001057868"/>
    </source>
</evidence>
<dbReference type="SUPFAM" id="SSF89392">
    <property type="entry name" value="Prokaryotic lipoproteins and lipoprotein localization factors"/>
    <property type="match status" value="1"/>
</dbReference>
<protein>
    <recommendedName>
        <fullName evidence="3">Membrane associated protein</fullName>
    </recommendedName>
</protein>
<name>A0A9W6DCM2_9CLOT</name>
<dbReference type="EMBL" id="BQXY01000007">
    <property type="protein sequence ID" value="GKU26883.1"/>
    <property type="molecule type" value="Genomic_DNA"/>
</dbReference>